<dbReference type="SUPFAM" id="SSF47781">
    <property type="entry name" value="RuvA domain 2-like"/>
    <property type="match status" value="1"/>
</dbReference>
<dbReference type="EC" id="6.5.1.2" evidence="1"/>
<evidence type="ECO:0000256" key="3">
    <source>
        <dbReference type="ARBA" id="ARBA00022705"/>
    </source>
</evidence>
<dbReference type="Proteomes" id="UP001363151">
    <property type="component" value="Unassembled WGS sequence"/>
</dbReference>
<dbReference type="InterPro" id="IPR010994">
    <property type="entry name" value="RuvA_2-like"/>
</dbReference>
<gene>
    <name evidence="10" type="primary">ligA</name>
    <name evidence="10" type="ORF">SO694_00075016</name>
</gene>
<reference evidence="10 11" key="1">
    <citation type="submission" date="2024-03" db="EMBL/GenBank/DDBJ databases">
        <title>Aureococcus anophagefferens CCMP1851 and Kratosvirus quantuckense: Draft genome of a second virus-susceptible host strain in the model system.</title>
        <authorList>
            <person name="Chase E."/>
            <person name="Truchon A.R."/>
            <person name="Schepens W."/>
            <person name="Wilhelm S.W."/>
        </authorList>
    </citation>
    <scope>NUCLEOTIDE SEQUENCE [LARGE SCALE GENOMIC DNA]</scope>
    <source>
        <strain evidence="10 11">CCMP1851</strain>
    </source>
</reference>
<evidence type="ECO:0000259" key="9">
    <source>
        <dbReference type="SMART" id="SM00532"/>
    </source>
</evidence>
<dbReference type="Gene3D" id="3.30.470.30">
    <property type="entry name" value="DNA ligase/mRNA capping enzyme"/>
    <property type="match status" value="1"/>
</dbReference>
<evidence type="ECO:0000256" key="6">
    <source>
        <dbReference type="ARBA" id="ARBA00023204"/>
    </source>
</evidence>
<comment type="caution">
    <text evidence="10">The sequence shown here is derived from an EMBL/GenBank/DDBJ whole genome shotgun (WGS) entry which is preliminary data.</text>
</comment>
<dbReference type="InterPro" id="IPR013839">
    <property type="entry name" value="DNAligase_adenylation"/>
</dbReference>
<feature type="compositionally biased region" description="Basic residues" evidence="8">
    <location>
        <begin position="592"/>
        <end position="611"/>
    </location>
</feature>
<dbReference type="SUPFAM" id="SSF56091">
    <property type="entry name" value="DNA ligase/mRNA capping enzyme, catalytic domain"/>
    <property type="match status" value="1"/>
</dbReference>
<dbReference type="Gene3D" id="1.10.150.20">
    <property type="entry name" value="5' to 3' exonuclease, C-terminal subdomain"/>
    <property type="match status" value="1"/>
</dbReference>
<dbReference type="InterPro" id="IPR013840">
    <property type="entry name" value="DNAligase_N"/>
</dbReference>
<dbReference type="Pfam" id="PF03120">
    <property type="entry name" value="OB_DNA_ligase"/>
    <property type="match status" value="1"/>
</dbReference>
<evidence type="ECO:0000313" key="10">
    <source>
        <dbReference type="EMBL" id="KAK7230790.1"/>
    </source>
</evidence>
<keyword evidence="2 10" id="KW-0436">Ligase</keyword>
<organism evidence="10 11">
    <name type="scientific">Aureococcus anophagefferens</name>
    <name type="common">Harmful bloom alga</name>
    <dbReference type="NCBI Taxonomy" id="44056"/>
    <lineage>
        <taxon>Eukaryota</taxon>
        <taxon>Sar</taxon>
        <taxon>Stramenopiles</taxon>
        <taxon>Ochrophyta</taxon>
        <taxon>Pelagophyceae</taxon>
        <taxon>Pelagomonadales</taxon>
        <taxon>Pelagomonadaceae</taxon>
        <taxon>Aureococcus</taxon>
    </lineage>
</organism>
<evidence type="ECO:0000256" key="2">
    <source>
        <dbReference type="ARBA" id="ARBA00022598"/>
    </source>
</evidence>
<comment type="catalytic activity">
    <reaction evidence="7">
        <text>NAD(+) + (deoxyribonucleotide)n-3'-hydroxyl + 5'-phospho-(deoxyribonucleotide)m = (deoxyribonucleotide)n+m + AMP + beta-nicotinamide D-nucleotide.</text>
        <dbReference type="EC" id="6.5.1.2"/>
    </reaction>
</comment>
<dbReference type="InterPro" id="IPR004150">
    <property type="entry name" value="NAD_DNA_ligase_OB"/>
</dbReference>
<feature type="region of interest" description="Disordered" evidence="8">
    <location>
        <begin position="588"/>
        <end position="611"/>
    </location>
</feature>
<keyword evidence="5" id="KW-0520">NAD</keyword>
<dbReference type="PIRSF" id="PIRSF001604">
    <property type="entry name" value="LigA"/>
    <property type="match status" value="1"/>
</dbReference>
<evidence type="ECO:0000256" key="4">
    <source>
        <dbReference type="ARBA" id="ARBA00022763"/>
    </source>
</evidence>
<evidence type="ECO:0000313" key="11">
    <source>
        <dbReference type="Proteomes" id="UP001363151"/>
    </source>
</evidence>
<evidence type="ECO:0000256" key="5">
    <source>
        <dbReference type="ARBA" id="ARBA00023027"/>
    </source>
</evidence>
<keyword evidence="3" id="KW-0235">DNA replication</keyword>
<dbReference type="SMART" id="SM00532">
    <property type="entry name" value="LIGANc"/>
    <property type="match status" value="1"/>
</dbReference>
<dbReference type="Pfam" id="PF01653">
    <property type="entry name" value="DNA_ligase_aden"/>
    <property type="match status" value="1"/>
</dbReference>
<proteinExistence type="predicted"/>
<dbReference type="Gene3D" id="2.40.50.140">
    <property type="entry name" value="Nucleic acid-binding proteins"/>
    <property type="match status" value="1"/>
</dbReference>
<dbReference type="EMBL" id="JBBJCI010000423">
    <property type="protein sequence ID" value="KAK7230790.1"/>
    <property type="molecule type" value="Genomic_DNA"/>
</dbReference>
<name>A0ABR1FHA3_AURAN</name>
<evidence type="ECO:0000256" key="1">
    <source>
        <dbReference type="ARBA" id="ARBA00012722"/>
    </source>
</evidence>
<keyword evidence="11" id="KW-1185">Reference proteome</keyword>
<dbReference type="PROSITE" id="PS01055">
    <property type="entry name" value="DNA_LIGASE_N1"/>
    <property type="match status" value="1"/>
</dbReference>
<dbReference type="InterPro" id="IPR012340">
    <property type="entry name" value="NA-bd_OB-fold"/>
</dbReference>
<dbReference type="GO" id="GO:0016874">
    <property type="term" value="F:ligase activity"/>
    <property type="evidence" value="ECO:0007669"/>
    <property type="project" value="UniProtKB-KW"/>
</dbReference>
<evidence type="ECO:0000256" key="7">
    <source>
        <dbReference type="ARBA" id="ARBA00034005"/>
    </source>
</evidence>
<dbReference type="SUPFAM" id="SSF50249">
    <property type="entry name" value="Nucleic acid-binding proteins"/>
    <property type="match status" value="1"/>
</dbReference>
<accession>A0ABR1FHA3</accession>
<feature type="domain" description="NAD-dependent DNA ligase N-terminal" evidence="9">
    <location>
        <begin position="27"/>
        <end position="474"/>
    </location>
</feature>
<keyword evidence="4" id="KW-0227">DNA damage</keyword>
<dbReference type="InterPro" id="IPR001679">
    <property type="entry name" value="DNA_ligase"/>
</dbReference>
<keyword evidence="6" id="KW-0234">DNA repair</keyword>
<dbReference type="InterPro" id="IPR018239">
    <property type="entry name" value="DNA_ligase_AS"/>
</dbReference>
<sequence length="611" mass="63253">MRGAVALVARASVTRARARAATRLASAAPRNLEALEAELAKHDDLYYNAAAPTLSDGEYDALAARVDALRAAHALAPRAVGAKRSGNFRAAAPHAARMLSLDAIKVGGDGVEAAVAKWLKKAQRACKGEPLGAIVCEPKLDGLSVSLRYEDGALVQAATRGDGVQGDDVTANARAVAGVVESLGARGAVEIRGEVCVAVDAFRELAGADAANPRNYAAGSLRQSDAEETRRRRLRFVAHDAVGDALGNASFAEKRAALDAWGFEAALPARVVAVDGDDVEACAPALAAYHAELGARRPAVDSPAADELRYEIDGVVFKVDAAAAARAAGSTARAPRSRVALKFEAEVLAATTLEGVEIGVGKRGVLTPVAKVAPVAVGGVVVRSATLHNFAMLRSCLGGADVGDAVLVKRAGDVIPQIRPAGGGSRVWAPPAACPCCGARTVVDEDAGRATCPNGVRCDDQAAGRLAHFVGRGAIDLASGALGKKKLRQLVREGVARSPADLFDLLDDRDAAARRLEALDGWASTSAAKLLDALEARAARPLPLADFVRWREQRRQGDGGGVAALAGTWGALWAALDADDATAAGADLARGARGRARRRRRGPRWPPRARA</sequence>
<evidence type="ECO:0000256" key="8">
    <source>
        <dbReference type="SAM" id="MobiDB-lite"/>
    </source>
</evidence>
<dbReference type="NCBIfam" id="NF005932">
    <property type="entry name" value="PRK07956.1"/>
    <property type="match status" value="1"/>
</dbReference>
<dbReference type="Gene3D" id="1.10.287.610">
    <property type="entry name" value="Helix hairpin bin"/>
    <property type="match status" value="1"/>
</dbReference>
<protein>
    <recommendedName>
        <fullName evidence="1">DNA ligase (NAD(+))</fullName>
        <ecNumber evidence="1">6.5.1.2</ecNumber>
    </recommendedName>
</protein>